<accession>A0A1W1VGH8</accession>
<dbReference type="AlphaFoldDB" id="A0A1W1VGH8"/>
<protein>
    <submittedName>
        <fullName evidence="2">Uncharacterized protein</fullName>
    </submittedName>
</protein>
<gene>
    <name evidence="2" type="ORF">SAMN00790413_01576</name>
</gene>
<evidence type="ECO:0000256" key="1">
    <source>
        <dbReference type="SAM" id="MobiDB-lite"/>
    </source>
</evidence>
<dbReference type="EMBL" id="FWWU01000009">
    <property type="protein sequence ID" value="SMB92458.1"/>
    <property type="molecule type" value="Genomic_DNA"/>
</dbReference>
<proteinExistence type="predicted"/>
<evidence type="ECO:0000313" key="3">
    <source>
        <dbReference type="Proteomes" id="UP000192582"/>
    </source>
</evidence>
<evidence type="ECO:0000313" key="2">
    <source>
        <dbReference type="EMBL" id="SMB92458.1"/>
    </source>
</evidence>
<dbReference type="Proteomes" id="UP000192582">
    <property type="component" value="Unassembled WGS sequence"/>
</dbReference>
<organism evidence="2 3">
    <name type="scientific">Deinococcus hopiensis KR-140</name>
    <dbReference type="NCBI Taxonomy" id="695939"/>
    <lineage>
        <taxon>Bacteria</taxon>
        <taxon>Thermotogati</taxon>
        <taxon>Deinococcota</taxon>
        <taxon>Deinococci</taxon>
        <taxon>Deinococcales</taxon>
        <taxon>Deinococcaceae</taxon>
        <taxon>Deinococcus</taxon>
    </lineage>
</organism>
<reference evidence="2 3" key="1">
    <citation type="submission" date="2017-04" db="EMBL/GenBank/DDBJ databases">
        <authorList>
            <person name="Afonso C.L."/>
            <person name="Miller P.J."/>
            <person name="Scott M.A."/>
            <person name="Spackman E."/>
            <person name="Goraichik I."/>
            <person name="Dimitrov K.M."/>
            <person name="Suarez D.L."/>
            <person name="Swayne D.E."/>
        </authorList>
    </citation>
    <scope>NUCLEOTIDE SEQUENCE [LARGE SCALE GENOMIC DNA]</scope>
    <source>
        <strain evidence="2 3">KR-140</strain>
    </source>
</reference>
<dbReference type="STRING" id="695939.SAMN00790413_01576"/>
<feature type="region of interest" description="Disordered" evidence="1">
    <location>
        <begin position="107"/>
        <end position="138"/>
    </location>
</feature>
<keyword evidence="3" id="KW-1185">Reference proteome</keyword>
<sequence>MARDPTANHADFGRVLRERERLHCPRVLFVYRSLLRRTGQTMTVPEVRLSLGTRPVYSLGNAVYSEERPPSRKGWDHPAHHTVLLALLIGHIHGGQIRLLGRSAGDHGAGTLSPCSDGPPAPPGGRASYCGSWRTRSS</sequence>
<name>A0A1W1VGH8_9DEIO</name>